<dbReference type="InterPro" id="IPR022644">
    <property type="entry name" value="De-COase2_N"/>
</dbReference>
<dbReference type="SUPFAM" id="SSF50621">
    <property type="entry name" value="Alanine racemase C-terminal domain-like"/>
    <property type="match status" value="1"/>
</dbReference>
<dbReference type="PRINTS" id="PR01179">
    <property type="entry name" value="ODADCRBXLASE"/>
</dbReference>
<evidence type="ECO:0000256" key="14">
    <source>
        <dbReference type="PIRSR" id="PIRSR600183-50"/>
    </source>
</evidence>
<dbReference type="GO" id="GO:0046872">
    <property type="term" value="F:metal ion binding"/>
    <property type="evidence" value="ECO:0007669"/>
    <property type="project" value="UniProtKB-KW"/>
</dbReference>
<keyword evidence="7 12" id="KW-0460">Magnesium</keyword>
<dbReference type="NCBIfam" id="NF003763">
    <property type="entry name" value="PRK05354.1"/>
    <property type="match status" value="1"/>
</dbReference>
<reference evidence="18 19" key="1">
    <citation type="submission" date="2017-05" db="EMBL/GenBank/DDBJ databases">
        <title>Genomic insights into alkan degradation activity of Oleiphilus messinensis.</title>
        <authorList>
            <person name="Kozyavkin S.A."/>
            <person name="Slesarev A.I."/>
            <person name="Golyshin P.N."/>
            <person name="Korzhenkov A."/>
            <person name="Golyshina O.N."/>
            <person name="Toshchakov S.V."/>
        </authorList>
    </citation>
    <scope>NUCLEOTIDE SEQUENCE [LARGE SCALE GENOMIC DNA]</scope>
    <source>
        <strain evidence="18 19">ME102</strain>
    </source>
</reference>
<evidence type="ECO:0000256" key="7">
    <source>
        <dbReference type="ARBA" id="ARBA00022842"/>
    </source>
</evidence>
<evidence type="ECO:0000256" key="10">
    <source>
        <dbReference type="ARBA" id="ARBA00023115"/>
    </source>
</evidence>
<dbReference type="OrthoDB" id="9802658at2"/>
<feature type="modified residue" description="N6-(pyridoxal phosphate)lysine" evidence="12 13">
    <location>
        <position position="101"/>
    </location>
</feature>
<comment type="similarity">
    <text evidence="4 12">Belongs to the Orn/Lys/Arg decarboxylase class-II family. SpeA subfamily.</text>
</comment>
<evidence type="ECO:0000256" key="8">
    <source>
        <dbReference type="ARBA" id="ARBA00022898"/>
    </source>
</evidence>
<evidence type="ECO:0000256" key="11">
    <source>
        <dbReference type="ARBA" id="ARBA00023239"/>
    </source>
</evidence>
<comment type="catalytic activity">
    <reaction evidence="12">
        <text>L-arginine + H(+) = agmatine + CO2</text>
        <dbReference type="Rhea" id="RHEA:17641"/>
        <dbReference type="ChEBI" id="CHEBI:15378"/>
        <dbReference type="ChEBI" id="CHEBI:16526"/>
        <dbReference type="ChEBI" id="CHEBI:32682"/>
        <dbReference type="ChEBI" id="CHEBI:58145"/>
        <dbReference type="EC" id="4.1.1.19"/>
    </reaction>
</comment>
<feature type="domain" description="Orn/DAP/Arg decarboxylase 2 N-terminal" evidence="15">
    <location>
        <begin position="90"/>
        <end position="346"/>
    </location>
</feature>
<dbReference type="GO" id="GO:0006527">
    <property type="term" value="P:L-arginine catabolic process"/>
    <property type="evidence" value="ECO:0007669"/>
    <property type="project" value="InterPro"/>
</dbReference>
<dbReference type="GO" id="GO:0008295">
    <property type="term" value="P:spermidine biosynthetic process"/>
    <property type="evidence" value="ECO:0007669"/>
    <property type="project" value="UniProtKB-UniRule"/>
</dbReference>
<evidence type="ECO:0000256" key="12">
    <source>
        <dbReference type="HAMAP-Rule" id="MF_01417"/>
    </source>
</evidence>
<evidence type="ECO:0000256" key="13">
    <source>
        <dbReference type="PIRSR" id="PIRSR001336-50"/>
    </source>
</evidence>
<dbReference type="Proteomes" id="UP000196027">
    <property type="component" value="Chromosome"/>
</dbReference>
<dbReference type="GO" id="GO:0033388">
    <property type="term" value="P:putrescine biosynthetic process from arginine"/>
    <property type="evidence" value="ECO:0007669"/>
    <property type="project" value="UniProtKB-ARBA"/>
</dbReference>
<dbReference type="Pfam" id="PF02784">
    <property type="entry name" value="Orn_Arg_deC_N"/>
    <property type="match status" value="1"/>
</dbReference>
<evidence type="ECO:0000256" key="1">
    <source>
        <dbReference type="ARBA" id="ARBA00001933"/>
    </source>
</evidence>
<dbReference type="HAMAP" id="MF_01417">
    <property type="entry name" value="SpeA"/>
    <property type="match status" value="1"/>
</dbReference>
<dbReference type="Pfam" id="PF17810">
    <property type="entry name" value="Arg_decarb_HB"/>
    <property type="match status" value="1"/>
</dbReference>
<dbReference type="KEGG" id="ome:OLMES_0897"/>
<dbReference type="SUPFAM" id="SSF51419">
    <property type="entry name" value="PLP-binding barrel"/>
    <property type="match status" value="1"/>
</dbReference>
<dbReference type="AlphaFoldDB" id="A0A1Y0I6B7"/>
<evidence type="ECO:0000313" key="18">
    <source>
        <dbReference type="EMBL" id="ARU54984.1"/>
    </source>
</evidence>
<gene>
    <name evidence="12" type="primary">speA</name>
    <name evidence="18" type="ORF">OLMES_0897</name>
</gene>
<dbReference type="PRINTS" id="PR01180">
    <property type="entry name" value="ARGDCRBXLASE"/>
</dbReference>
<dbReference type="Pfam" id="PF17944">
    <property type="entry name" value="Arg_decarbox_C"/>
    <property type="match status" value="1"/>
</dbReference>
<keyword evidence="19" id="KW-1185">Reference proteome</keyword>
<dbReference type="EMBL" id="CP021425">
    <property type="protein sequence ID" value="ARU54984.1"/>
    <property type="molecule type" value="Genomic_DNA"/>
</dbReference>
<dbReference type="InterPro" id="IPR022657">
    <property type="entry name" value="De-COase2_CS"/>
</dbReference>
<feature type="domain" description="Arginine decarboxylase C-terminal helical" evidence="17">
    <location>
        <begin position="585"/>
        <end position="634"/>
    </location>
</feature>
<dbReference type="PROSITE" id="PS00879">
    <property type="entry name" value="ODR_DC_2_2"/>
    <property type="match status" value="1"/>
</dbReference>
<dbReference type="PIRSF" id="PIRSF001336">
    <property type="entry name" value="Arg_decrbxlase"/>
    <property type="match status" value="1"/>
</dbReference>
<comment type="pathway">
    <text evidence="12">Amine and polyamine biosynthesis; agmatine biosynthesis; agmatine from L-arginine: step 1/1.</text>
</comment>
<evidence type="ECO:0000256" key="3">
    <source>
        <dbReference type="ARBA" id="ARBA00002257"/>
    </source>
</evidence>
<dbReference type="PANTHER" id="PTHR43295:SF9">
    <property type="entry name" value="BIOSYNTHETIC ARGININE DECARBOXYLASE"/>
    <property type="match status" value="1"/>
</dbReference>
<protein>
    <recommendedName>
        <fullName evidence="12">Biosynthetic arginine decarboxylase</fullName>
        <shortName evidence="12">ADC</shortName>
        <ecNumber evidence="12">4.1.1.19</ecNumber>
    </recommendedName>
</protein>
<dbReference type="UniPathway" id="UPA00186">
    <property type="reaction ID" value="UER00284"/>
</dbReference>
<feature type="domain" description="Arginine decarboxylase helical bundle" evidence="16">
    <location>
        <begin position="372"/>
        <end position="457"/>
    </location>
</feature>
<accession>A0A1Y0I6B7</accession>
<evidence type="ECO:0000256" key="2">
    <source>
        <dbReference type="ARBA" id="ARBA00001946"/>
    </source>
</evidence>
<evidence type="ECO:0000256" key="6">
    <source>
        <dbReference type="ARBA" id="ARBA00022793"/>
    </source>
</evidence>
<evidence type="ECO:0000256" key="9">
    <source>
        <dbReference type="ARBA" id="ARBA00023066"/>
    </source>
</evidence>
<keyword evidence="11 12" id="KW-0456">Lyase</keyword>
<evidence type="ECO:0000259" key="16">
    <source>
        <dbReference type="Pfam" id="PF17810"/>
    </source>
</evidence>
<dbReference type="Gene3D" id="1.10.287.3440">
    <property type="match status" value="1"/>
</dbReference>
<dbReference type="InterPro" id="IPR041128">
    <property type="entry name" value="Arg_decarbox_C"/>
</dbReference>
<evidence type="ECO:0000259" key="15">
    <source>
        <dbReference type="Pfam" id="PF02784"/>
    </source>
</evidence>
<keyword evidence="9 12" id="KW-0745">Spermidine biosynthesis</keyword>
<dbReference type="FunFam" id="3.20.20.10:FF:000001">
    <property type="entry name" value="Biosynthetic arginine decarboxylase"/>
    <property type="match status" value="1"/>
</dbReference>
<dbReference type="InterPro" id="IPR000183">
    <property type="entry name" value="Orn/DAP/Arg_de-COase"/>
</dbReference>
<sequence>MSTRSRQDILKQYNIPYWSDGYIDVDDQGEVVIKPHRHKDNIAINLPSLVDELQQQNLALPVLVRFSEILHDRVNSLCDAFNQVCEQQNYQGSYTAVYPIKVNQQRRVVEEILDAQPAAKNGQVGLEAGSKPELLAVLALSPRPNSIIICNGYKDREYIRLALMGNKIGRRVYIVIEKASELTIILEEAKKLGVKPQLGIRARLASIGKGNWQNTGGEKAKFGLSASQILDVVNTLNQHSALTCLELLHFHLGSQIGNIRDIQTGLKECARFYSQLRTLGAPVNMVDIGGGLGIDYEGTRSRSACSINYSVAEYAYNVITTLREECDRSGAPHPNVISESGRAMTAHHAVLITNIIDVESINPGHPKAPLGSAPSILQTLWKDYQHLQSQDSTRSIVEIYHDVAHAIGEVHGLFAHGLLSLQQRAHAEQIYQASCLLVRGSLSPEVRAHREALDELNEKLADKVFINLSLFQSLPDIWGIDQIFPILPLSQLNDSEGRRAVLQDITCDSDGRIDHYVDEQGIETTIPLPRYQAENPYLLGFFLTGAYQEILGDMHNLFGDTNSVDVTMDEDGVYQIEHPIAGDTVEQVLCYVKYEADNLLASFQANLDQAELSQEDRAMLLEEVAAGLKGYTYLE</sequence>
<dbReference type="RefSeq" id="WP_087460133.1">
    <property type="nucleotide sequence ID" value="NZ_CP021425.1"/>
</dbReference>
<dbReference type="GO" id="GO:0008792">
    <property type="term" value="F:arginine decarboxylase activity"/>
    <property type="evidence" value="ECO:0007669"/>
    <property type="project" value="UniProtKB-UniRule"/>
</dbReference>
<dbReference type="Gene3D" id="3.20.20.10">
    <property type="entry name" value="Alanine racemase"/>
    <property type="match status" value="1"/>
</dbReference>
<evidence type="ECO:0000259" key="17">
    <source>
        <dbReference type="Pfam" id="PF17944"/>
    </source>
</evidence>
<evidence type="ECO:0000256" key="4">
    <source>
        <dbReference type="ARBA" id="ARBA00008357"/>
    </source>
</evidence>
<keyword evidence="5 12" id="KW-0479">Metal-binding</keyword>
<evidence type="ECO:0000313" key="19">
    <source>
        <dbReference type="Proteomes" id="UP000196027"/>
    </source>
</evidence>
<dbReference type="EC" id="4.1.1.19" evidence="12"/>
<dbReference type="PANTHER" id="PTHR43295">
    <property type="entry name" value="ARGININE DECARBOXYLASE"/>
    <property type="match status" value="1"/>
</dbReference>
<dbReference type="Gene3D" id="2.40.37.10">
    <property type="entry name" value="Lyase, Ornithine Decarboxylase, Chain A, domain 1"/>
    <property type="match status" value="1"/>
</dbReference>
<keyword evidence="6 12" id="KW-0210">Decarboxylase</keyword>
<comment type="cofactor">
    <cofactor evidence="1 12 13">
        <name>pyridoxal 5'-phosphate</name>
        <dbReference type="ChEBI" id="CHEBI:597326"/>
    </cofactor>
</comment>
<comment type="cofactor">
    <cofactor evidence="2 12">
        <name>Mg(2+)</name>
        <dbReference type="ChEBI" id="CHEBI:18420"/>
    </cofactor>
</comment>
<dbReference type="NCBIfam" id="TIGR01273">
    <property type="entry name" value="speA"/>
    <property type="match status" value="1"/>
</dbReference>
<dbReference type="InterPro" id="IPR040634">
    <property type="entry name" value="Arg_decarb_HB"/>
</dbReference>
<comment type="function">
    <text evidence="3 12">Catalyzes the biosynthesis of agmatine from arginine.</text>
</comment>
<dbReference type="InterPro" id="IPR009006">
    <property type="entry name" value="Ala_racemase/Decarboxylase_C"/>
</dbReference>
<feature type="active site" description="Proton donor" evidence="14">
    <location>
        <position position="507"/>
    </location>
</feature>
<dbReference type="InterPro" id="IPR029066">
    <property type="entry name" value="PLP-binding_barrel"/>
</dbReference>
<dbReference type="InterPro" id="IPR002985">
    <property type="entry name" value="Arg_decrbxlase"/>
</dbReference>
<keyword evidence="10 12" id="KW-0620">Polyamine biosynthesis</keyword>
<proteinExistence type="inferred from homology"/>
<feature type="binding site" evidence="12">
    <location>
        <begin position="286"/>
        <end position="296"/>
    </location>
    <ligand>
        <name>substrate</name>
    </ligand>
</feature>
<dbReference type="Gene3D" id="1.20.58.930">
    <property type="match status" value="1"/>
</dbReference>
<organism evidence="18 19">
    <name type="scientific">Oleiphilus messinensis</name>
    <dbReference type="NCBI Taxonomy" id="141451"/>
    <lineage>
        <taxon>Bacteria</taxon>
        <taxon>Pseudomonadati</taxon>
        <taxon>Pseudomonadota</taxon>
        <taxon>Gammaproteobacteria</taxon>
        <taxon>Oceanospirillales</taxon>
        <taxon>Oleiphilaceae</taxon>
        <taxon>Oleiphilus</taxon>
    </lineage>
</organism>
<dbReference type="CDD" id="cd06830">
    <property type="entry name" value="PLPDE_III_ADC"/>
    <property type="match status" value="1"/>
</dbReference>
<keyword evidence="8 12" id="KW-0663">Pyridoxal phosphate</keyword>
<evidence type="ECO:0000256" key="5">
    <source>
        <dbReference type="ARBA" id="ARBA00022723"/>
    </source>
</evidence>
<name>A0A1Y0I6B7_9GAMM</name>